<keyword evidence="2" id="KW-1185">Reference proteome</keyword>
<proteinExistence type="predicted"/>
<comment type="caution">
    <text evidence="1">The sequence shown here is derived from an EMBL/GenBank/DDBJ whole genome shotgun (WGS) entry which is preliminary data.</text>
</comment>
<accession>A0ACA9Q090</accession>
<dbReference type="EMBL" id="CAJVPW010033901">
    <property type="protein sequence ID" value="CAG8732232.1"/>
    <property type="molecule type" value="Genomic_DNA"/>
</dbReference>
<feature type="non-terminal residue" evidence="1">
    <location>
        <position position="1"/>
    </location>
</feature>
<organism evidence="1 2">
    <name type="scientific">Cetraspora pellucida</name>
    <dbReference type="NCBI Taxonomy" id="1433469"/>
    <lineage>
        <taxon>Eukaryota</taxon>
        <taxon>Fungi</taxon>
        <taxon>Fungi incertae sedis</taxon>
        <taxon>Mucoromycota</taxon>
        <taxon>Glomeromycotina</taxon>
        <taxon>Glomeromycetes</taxon>
        <taxon>Diversisporales</taxon>
        <taxon>Gigasporaceae</taxon>
        <taxon>Cetraspora</taxon>
    </lineage>
</organism>
<gene>
    <name evidence="1" type="ORF">SPELUC_LOCUS13197</name>
</gene>
<feature type="non-terminal residue" evidence="1">
    <location>
        <position position="95"/>
    </location>
</feature>
<protein>
    <submittedName>
        <fullName evidence="1">6221_t:CDS:1</fullName>
    </submittedName>
</protein>
<sequence>KPKFGTIPGITSWNEWKWPDNENETSFICACGLPGFGQWNIFFSITIEKIVKNYQIIKPQLTASIHSTLTKLWITPIPESTNPITQKENNLDSPY</sequence>
<name>A0ACA9Q090_9GLOM</name>
<evidence type="ECO:0000313" key="1">
    <source>
        <dbReference type="EMBL" id="CAG8732232.1"/>
    </source>
</evidence>
<evidence type="ECO:0000313" key="2">
    <source>
        <dbReference type="Proteomes" id="UP000789366"/>
    </source>
</evidence>
<dbReference type="Proteomes" id="UP000789366">
    <property type="component" value="Unassembled WGS sequence"/>
</dbReference>
<reference evidence="1" key="1">
    <citation type="submission" date="2021-06" db="EMBL/GenBank/DDBJ databases">
        <authorList>
            <person name="Kallberg Y."/>
            <person name="Tangrot J."/>
            <person name="Rosling A."/>
        </authorList>
    </citation>
    <scope>NUCLEOTIDE SEQUENCE</scope>
    <source>
        <strain evidence="1">28 12/20/2015</strain>
    </source>
</reference>